<feature type="binding site" evidence="10">
    <location>
        <position position="237"/>
    </location>
    <ligand>
        <name>beta-D-galactose</name>
        <dbReference type="ChEBI" id="CHEBI:27667"/>
    </ligand>
</feature>
<dbReference type="InterPro" id="IPR047215">
    <property type="entry name" value="Galactose_mutarotase-like"/>
</dbReference>
<reference evidence="12 13" key="1">
    <citation type="submission" date="2017-05" db="EMBL/GenBank/DDBJ databases">
        <title>Vagococcus spp. assemblies.</title>
        <authorList>
            <person name="Gulvik C.A."/>
        </authorList>
    </citation>
    <scope>NUCLEOTIDE SEQUENCE [LARGE SCALE GENOMIC DNA]</scope>
    <source>
        <strain evidence="12 13">NCFB 2497</strain>
    </source>
</reference>
<dbReference type="PIRSF" id="PIRSF005096">
    <property type="entry name" value="GALM"/>
    <property type="match status" value="1"/>
</dbReference>
<dbReference type="GO" id="GO:0033499">
    <property type="term" value="P:galactose catabolic process via UDP-galactose, Leloir pathway"/>
    <property type="evidence" value="ECO:0007669"/>
    <property type="project" value="TreeGrafter"/>
</dbReference>
<dbReference type="InterPro" id="IPR018052">
    <property type="entry name" value="Ald1_epimerase_CS"/>
</dbReference>
<dbReference type="GeneID" id="63146448"/>
<keyword evidence="7 8" id="KW-0119">Carbohydrate metabolism</keyword>
<dbReference type="GO" id="GO:0004034">
    <property type="term" value="F:aldose 1-epimerase activity"/>
    <property type="evidence" value="ECO:0007669"/>
    <property type="project" value="UniProtKB-EC"/>
</dbReference>
<dbReference type="UniPathway" id="UPA00242"/>
<evidence type="ECO:0000256" key="2">
    <source>
        <dbReference type="ARBA" id="ARBA00005028"/>
    </source>
</evidence>
<keyword evidence="6 8" id="KW-0413">Isomerase</keyword>
<dbReference type="InterPro" id="IPR014718">
    <property type="entry name" value="GH-type_carb-bd"/>
</dbReference>
<dbReference type="RefSeq" id="WP_114289664.1">
    <property type="nucleotide sequence ID" value="NZ_CP081461.1"/>
</dbReference>
<evidence type="ECO:0000256" key="3">
    <source>
        <dbReference type="ARBA" id="ARBA00006206"/>
    </source>
</evidence>
<dbReference type="CDD" id="cd09019">
    <property type="entry name" value="galactose_mutarotase_like"/>
    <property type="match status" value="1"/>
</dbReference>
<dbReference type="AlphaFoldDB" id="A0A369AVV6"/>
<evidence type="ECO:0000256" key="6">
    <source>
        <dbReference type="ARBA" id="ARBA00023235"/>
    </source>
</evidence>
<comment type="pathway">
    <text evidence="2 8">Carbohydrate metabolism; hexose metabolism.</text>
</comment>
<evidence type="ECO:0000256" key="8">
    <source>
        <dbReference type="PIRNR" id="PIRNR005096"/>
    </source>
</evidence>
<feature type="binding site" evidence="11">
    <location>
        <begin position="165"/>
        <end position="167"/>
    </location>
    <ligand>
        <name>beta-D-galactose</name>
        <dbReference type="ChEBI" id="CHEBI:27667"/>
    </ligand>
</feature>
<dbReference type="GO" id="GO:0030246">
    <property type="term" value="F:carbohydrate binding"/>
    <property type="evidence" value="ECO:0007669"/>
    <property type="project" value="InterPro"/>
</dbReference>
<dbReference type="OrthoDB" id="9779408at2"/>
<keyword evidence="13" id="KW-1185">Reference proteome</keyword>
<evidence type="ECO:0000256" key="7">
    <source>
        <dbReference type="ARBA" id="ARBA00023277"/>
    </source>
</evidence>
<feature type="binding site" evidence="11">
    <location>
        <begin position="69"/>
        <end position="70"/>
    </location>
    <ligand>
        <name>beta-D-galactose</name>
        <dbReference type="ChEBI" id="CHEBI:27667"/>
    </ligand>
</feature>
<evidence type="ECO:0000313" key="13">
    <source>
        <dbReference type="Proteomes" id="UP000288197"/>
    </source>
</evidence>
<dbReference type="InterPro" id="IPR011013">
    <property type="entry name" value="Gal_mutarotase_sf_dom"/>
</dbReference>
<evidence type="ECO:0000313" key="12">
    <source>
        <dbReference type="EMBL" id="RSU01784.1"/>
    </source>
</evidence>
<sequence length="333" mass="37723">MFEEKIETYELKNESIKMTVVNIGASIVSLEVKDRLGKWTDVVLGFSNLEDYQVDNDVCFGSVVGRNANRIKNGTFKLNNRTYQLEKNNGENNLHSGSNGVHLKKWKLEEITSSSLKLKIISSEEEQCFPGKMLMMVEYLLSENSLVINYSGTSTKDSLFNPTNHTYFNLSGHGSGAVVNHYLKLPSRNFMPIGEDSVPLGQRQDVKGTPMDFLVATKLIDGLNLSDEQLKRGNGYDHHFVLDDIDEQVELYSNETGIKLSLKTNMPGVQLYTGNFIQNKKGKDGIIYQERSGVCLETQFCPNAINNPFEKSPIIKKDQDIVYETKWRFDLKH</sequence>
<evidence type="ECO:0000256" key="5">
    <source>
        <dbReference type="ARBA" id="ARBA00014165"/>
    </source>
</evidence>
<dbReference type="PANTHER" id="PTHR10091:SF0">
    <property type="entry name" value="GALACTOSE MUTAROTASE"/>
    <property type="match status" value="1"/>
</dbReference>
<dbReference type="Pfam" id="PF01263">
    <property type="entry name" value="Aldose_epim"/>
    <property type="match status" value="1"/>
</dbReference>
<gene>
    <name evidence="12" type="ORF">CBF32_07240</name>
</gene>
<dbReference type="NCBIfam" id="NF008277">
    <property type="entry name" value="PRK11055.1"/>
    <property type="match status" value="1"/>
</dbReference>
<dbReference type="InterPro" id="IPR008183">
    <property type="entry name" value="Aldose_1/G6P_1-epimerase"/>
</dbReference>
<dbReference type="EC" id="5.1.3.3" evidence="4 8"/>
<comment type="similarity">
    <text evidence="3 8">Belongs to the aldose epimerase family.</text>
</comment>
<feature type="active site" description="Proton donor" evidence="9">
    <location>
        <position position="165"/>
    </location>
</feature>
<accession>A0A369AVV6</accession>
<dbReference type="PROSITE" id="PS00545">
    <property type="entry name" value="ALDOSE_1_EPIMERASE"/>
    <property type="match status" value="1"/>
</dbReference>
<proteinExistence type="inferred from homology"/>
<dbReference type="SUPFAM" id="SSF74650">
    <property type="entry name" value="Galactose mutarotase-like"/>
    <property type="match status" value="1"/>
</dbReference>
<organism evidence="12 13">
    <name type="scientific">Vagococcus fluvialis</name>
    <dbReference type="NCBI Taxonomy" id="2738"/>
    <lineage>
        <taxon>Bacteria</taxon>
        <taxon>Bacillati</taxon>
        <taxon>Bacillota</taxon>
        <taxon>Bacilli</taxon>
        <taxon>Lactobacillales</taxon>
        <taxon>Enterococcaceae</taxon>
        <taxon>Vagococcus</taxon>
    </lineage>
</organism>
<evidence type="ECO:0000256" key="1">
    <source>
        <dbReference type="ARBA" id="ARBA00001614"/>
    </source>
</evidence>
<evidence type="ECO:0000256" key="11">
    <source>
        <dbReference type="PIRSR" id="PIRSR005096-3"/>
    </source>
</evidence>
<dbReference type="PANTHER" id="PTHR10091">
    <property type="entry name" value="ALDOSE-1-EPIMERASE"/>
    <property type="match status" value="1"/>
</dbReference>
<dbReference type="EMBL" id="NGJX01000006">
    <property type="protein sequence ID" value="RSU01784.1"/>
    <property type="molecule type" value="Genomic_DNA"/>
</dbReference>
<evidence type="ECO:0000256" key="9">
    <source>
        <dbReference type="PIRSR" id="PIRSR005096-1"/>
    </source>
</evidence>
<feature type="active site" description="Proton acceptor" evidence="9">
    <location>
        <position position="297"/>
    </location>
</feature>
<dbReference type="Gene3D" id="2.70.98.10">
    <property type="match status" value="1"/>
</dbReference>
<dbReference type="GO" id="GO:0006006">
    <property type="term" value="P:glucose metabolic process"/>
    <property type="evidence" value="ECO:0007669"/>
    <property type="project" value="TreeGrafter"/>
</dbReference>
<evidence type="ECO:0000256" key="4">
    <source>
        <dbReference type="ARBA" id="ARBA00013185"/>
    </source>
</evidence>
<comment type="catalytic activity">
    <reaction evidence="1 8">
        <text>alpha-D-glucose = beta-D-glucose</text>
        <dbReference type="Rhea" id="RHEA:10264"/>
        <dbReference type="ChEBI" id="CHEBI:15903"/>
        <dbReference type="ChEBI" id="CHEBI:17925"/>
        <dbReference type="EC" id="5.1.3.3"/>
    </reaction>
</comment>
<protein>
    <recommendedName>
        <fullName evidence="5 8">Aldose 1-epimerase</fullName>
        <ecNumber evidence="4 8">5.1.3.3</ecNumber>
    </recommendedName>
</protein>
<dbReference type="GO" id="GO:0005737">
    <property type="term" value="C:cytoplasm"/>
    <property type="evidence" value="ECO:0007669"/>
    <property type="project" value="TreeGrafter"/>
</dbReference>
<comment type="caution">
    <text evidence="12">The sequence shown here is derived from an EMBL/GenBank/DDBJ whole genome shotgun (WGS) entry which is preliminary data.</text>
</comment>
<dbReference type="InterPro" id="IPR015443">
    <property type="entry name" value="Aldose_1-epimerase"/>
</dbReference>
<evidence type="ECO:0000256" key="10">
    <source>
        <dbReference type="PIRSR" id="PIRSR005096-2"/>
    </source>
</evidence>
<name>A0A369AVV6_9ENTE</name>
<dbReference type="Proteomes" id="UP000288197">
    <property type="component" value="Unassembled WGS sequence"/>
</dbReference>